<keyword evidence="4" id="KW-0175">Coiled coil</keyword>
<feature type="domain" description="Type I restriction modification DNA specificity" evidence="5">
    <location>
        <begin position="18"/>
        <end position="197"/>
    </location>
</feature>
<feature type="domain" description="Type I restriction modification DNA specificity" evidence="5">
    <location>
        <begin position="225"/>
        <end position="384"/>
    </location>
</feature>
<dbReference type="GO" id="GO:0003677">
    <property type="term" value="F:DNA binding"/>
    <property type="evidence" value="ECO:0007669"/>
    <property type="project" value="UniProtKB-KW"/>
</dbReference>
<dbReference type="InterPro" id="IPR052021">
    <property type="entry name" value="Type-I_RS_S_subunit"/>
</dbReference>
<comment type="caution">
    <text evidence="6">The sequence shown here is derived from an EMBL/GenBank/DDBJ whole genome shotgun (WGS) entry which is preliminary data.</text>
</comment>
<feature type="coiled-coil region" evidence="4">
    <location>
        <begin position="365"/>
        <end position="392"/>
    </location>
</feature>
<name>A0A6A0B816_9LACT</name>
<evidence type="ECO:0000313" key="7">
    <source>
        <dbReference type="Proteomes" id="UP000475928"/>
    </source>
</evidence>
<keyword evidence="6" id="KW-0540">Nuclease</keyword>
<dbReference type="Proteomes" id="UP000475928">
    <property type="component" value="Unassembled WGS sequence"/>
</dbReference>
<organism evidence="6 7">
    <name type="scientific">Pseudolactococcus insecticola</name>
    <dbReference type="NCBI Taxonomy" id="2709158"/>
    <lineage>
        <taxon>Bacteria</taxon>
        <taxon>Bacillati</taxon>
        <taxon>Bacillota</taxon>
        <taxon>Bacilli</taxon>
        <taxon>Lactobacillales</taxon>
        <taxon>Streptococcaceae</taxon>
        <taxon>Pseudolactococcus</taxon>
    </lineage>
</organism>
<dbReference type="CDD" id="cd17521">
    <property type="entry name" value="RMtype1_S_Sau13435ORF2165P_TRD2-CR2_like"/>
    <property type="match status" value="1"/>
</dbReference>
<gene>
    <name evidence="6" type="primary">hsdS</name>
    <name evidence="6" type="ORF">Hs20B_09890</name>
</gene>
<dbReference type="GO" id="GO:0009307">
    <property type="term" value="P:DNA restriction-modification system"/>
    <property type="evidence" value="ECO:0007669"/>
    <property type="project" value="UniProtKB-KW"/>
</dbReference>
<protein>
    <submittedName>
        <fullName evidence="6">Restriction endonuclease subunit S</fullName>
    </submittedName>
</protein>
<dbReference type="Pfam" id="PF01420">
    <property type="entry name" value="Methylase_S"/>
    <property type="match status" value="2"/>
</dbReference>
<proteinExistence type="inferred from homology"/>
<dbReference type="AlphaFoldDB" id="A0A6A0B816"/>
<keyword evidence="2" id="KW-0680">Restriction system</keyword>
<keyword evidence="7" id="KW-1185">Reference proteome</keyword>
<evidence type="ECO:0000256" key="4">
    <source>
        <dbReference type="SAM" id="Coils"/>
    </source>
</evidence>
<evidence type="ECO:0000256" key="2">
    <source>
        <dbReference type="ARBA" id="ARBA00022747"/>
    </source>
</evidence>
<dbReference type="SUPFAM" id="SSF116734">
    <property type="entry name" value="DNA methylase specificity domain"/>
    <property type="match status" value="2"/>
</dbReference>
<keyword evidence="6" id="KW-0378">Hydrolase</keyword>
<dbReference type="InterPro" id="IPR000055">
    <property type="entry name" value="Restrct_endonuc_typeI_TRD"/>
</dbReference>
<evidence type="ECO:0000313" key="6">
    <source>
        <dbReference type="EMBL" id="GFH40591.1"/>
    </source>
</evidence>
<feature type="coiled-coil region" evidence="4">
    <location>
        <begin position="179"/>
        <end position="206"/>
    </location>
</feature>
<dbReference type="PANTHER" id="PTHR30408:SF12">
    <property type="entry name" value="TYPE I RESTRICTION ENZYME MJAVIII SPECIFICITY SUBUNIT"/>
    <property type="match status" value="1"/>
</dbReference>
<dbReference type="GO" id="GO:0004519">
    <property type="term" value="F:endonuclease activity"/>
    <property type="evidence" value="ECO:0007669"/>
    <property type="project" value="UniProtKB-KW"/>
</dbReference>
<sequence>MSDKNKKAPSLRFSGFGDDWEERKFKELANGFNYGLNAAATEFDGENKYLRITDIDDNSHEFDQSGITSPEIDLSNADDYLLHQGDILFARTGASVGKTYRYKDSDGKVYYAGFLIKASIKPEYDSEFVFQNTFTDRYSKFIQITSQRSGQPGVNAEEYGTFQISVPSFDEQSKIGTFFKQLDDLITLQQRKLDSLTEEKQGYLQKMFPKHGEIVPEIRFPEFTEPWEQRKLGDAVEKQIKGKAQFEKLERGEVEYLDTQRLNGGAPILTNGSSDVIESDVLILWDGSKAGTVYTGFSGALGSTLKAYRTNAVGQFVYQFLKRNQQVIYDSYRTPNIPHVQKDFLDVFEIFVPSMEEQTKIGSFFKQLDDLINLQKQELDNLKQEKQAFLQKMFI</sequence>
<evidence type="ECO:0000259" key="5">
    <source>
        <dbReference type="Pfam" id="PF01420"/>
    </source>
</evidence>
<evidence type="ECO:0000256" key="1">
    <source>
        <dbReference type="ARBA" id="ARBA00010923"/>
    </source>
</evidence>
<evidence type="ECO:0000256" key="3">
    <source>
        <dbReference type="ARBA" id="ARBA00023125"/>
    </source>
</evidence>
<keyword evidence="6" id="KW-0255">Endonuclease</keyword>
<dbReference type="EMBL" id="BLLH01000004">
    <property type="protein sequence ID" value="GFH40591.1"/>
    <property type="molecule type" value="Genomic_DNA"/>
</dbReference>
<dbReference type="RefSeq" id="WP_172356257.1">
    <property type="nucleotide sequence ID" value="NZ_BLLH01000004.1"/>
</dbReference>
<reference evidence="6 7" key="1">
    <citation type="submission" date="2020-02" db="EMBL/GenBank/DDBJ databases">
        <title>Draft genome sequence of Lactococcus sp. Hs20B0-1.</title>
        <authorList>
            <person name="Noda S."/>
            <person name="Yuki M."/>
            <person name="Ohkuma M."/>
        </authorList>
    </citation>
    <scope>NUCLEOTIDE SEQUENCE [LARGE SCALE GENOMIC DNA]</scope>
    <source>
        <strain evidence="6 7">Hs20B0-1</strain>
    </source>
</reference>
<keyword evidence="3" id="KW-0238">DNA-binding</keyword>
<dbReference type="Gene3D" id="1.10.287.1120">
    <property type="entry name" value="Bipartite methylase S protein"/>
    <property type="match status" value="2"/>
</dbReference>
<accession>A0A6A0B816</accession>
<comment type="similarity">
    <text evidence="1">Belongs to the type-I restriction system S methylase family.</text>
</comment>
<dbReference type="Gene3D" id="3.90.220.20">
    <property type="entry name" value="DNA methylase specificity domains"/>
    <property type="match status" value="3"/>
</dbReference>
<dbReference type="InterPro" id="IPR044946">
    <property type="entry name" value="Restrct_endonuc_typeI_TRD_sf"/>
</dbReference>
<dbReference type="PANTHER" id="PTHR30408">
    <property type="entry name" value="TYPE-1 RESTRICTION ENZYME ECOKI SPECIFICITY PROTEIN"/>
    <property type="match status" value="1"/>
</dbReference>